<dbReference type="RefSeq" id="XP_047781154.1">
    <property type="nucleotide sequence ID" value="XM_047919043.1"/>
</dbReference>
<evidence type="ECO:0000313" key="4">
    <source>
        <dbReference type="Proteomes" id="UP000814176"/>
    </source>
</evidence>
<keyword evidence="2" id="KW-1133">Transmembrane helix</keyword>
<keyword evidence="4" id="KW-1185">Reference proteome</keyword>
<dbReference type="EMBL" id="JADCUA010000006">
    <property type="protein sequence ID" value="KAH9839399.1"/>
    <property type="molecule type" value="Genomic_DNA"/>
</dbReference>
<dbReference type="Gene3D" id="2.60.120.260">
    <property type="entry name" value="Galactose-binding domain-like"/>
    <property type="match status" value="2"/>
</dbReference>
<feature type="compositionally biased region" description="Low complexity" evidence="1">
    <location>
        <begin position="286"/>
        <end position="312"/>
    </location>
</feature>
<dbReference type="Proteomes" id="UP000814176">
    <property type="component" value="Unassembled WGS sequence"/>
</dbReference>
<evidence type="ECO:0000313" key="3">
    <source>
        <dbReference type="EMBL" id="KAH9839399.1"/>
    </source>
</evidence>
<evidence type="ECO:0000256" key="2">
    <source>
        <dbReference type="SAM" id="Phobius"/>
    </source>
</evidence>
<comment type="caution">
    <text evidence="3">The sequence shown here is derived from an EMBL/GenBank/DDBJ whole genome shotgun (WGS) entry which is preliminary data.</text>
</comment>
<sequence>MGTGWNFTVDDSSSFITYKPFEDGGLGDRTLVGWEPSWSGSGGFPTAFAIDASGQSLHSTALDGASLSFQFYGNAVYLHGSTNGTLDVTIDNNVVYSNGSAMGDGLLYFAEELATQTHYITMTAHFTPDSEQLLQFDFADVTYTFSDGSQGPPLEVPYPNTNTSVFQYTGQWSEASAAGVPSPTSTAPHHITSQYGSSVSMNFTGGEAVAVYGVRDWGNWIYNVTMDGYKTQYNGSTPWKQESSLLFFQAGLDPNQTHTIVLTDDADQTYFRFMLNSVSVFQANHTSSEPSSTTTTAGSATNSVSAGSAGTTRSTHTGAIAGGVVGSIAGLLLIIGLFLWMFRRRGSSKSSDVSPFPILPTASSSSSGLRSLKVDFAPTSGTTYTGPVMSGVYHRDMSMGQPLTYAPATTFSTNAASSNGASTATGTAHTEVSPVAGVPSSPSEHAPAVSVDRIIELIAQRIDRGLPAGAIGDDIAPPRYPGSVVQ</sequence>
<proteinExistence type="predicted"/>
<evidence type="ECO:0000256" key="1">
    <source>
        <dbReference type="SAM" id="MobiDB-lite"/>
    </source>
</evidence>
<gene>
    <name evidence="3" type="ORF">C8Q71DRAFT_510104</name>
</gene>
<keyword evidence="2" id="KW-0812">Transmembrane</keyword>
<dbReference type="PANTHER" id="PTHR16861">
    <property type="entry name" value="GLYCOPROTEIN 38"/>
    <property type="match status" value="1"/>
</dbReference>
<name>A0ABQ8KM49_9APHY</name>
<feature type="transmembrane region" description="Helical" evidence="2">
    <location>
        <begin position="319"/>
        <end position="342"/>
    </location>
</feature>
<reference evidence="3 4" key="1">
    <citation type="journal article" date="2021" name="Environ. Microbiol.">
        <title>Gene family expansions and transcriptome signatures uncover fungal adaptations to wood decay.</title>
        <authorList>
            <person name="Hage H."/>
            <person name="Miyauchi S."/>
            <person name="Viragh M."/>
            <person name="Drula E."/>
            <person name="Min B."/>
            <person name="Chaduli D."/>
            <person name="Navarro D."/>
            <person name="Favel A."/>
            <person name="Norest M."/>
            <person name="Lesage-Meessen L."/>
            <person name="Balint B."/>
            <person name="Merenyi Z."/>
            <person name="de Eugenio L."/>
            <person name="Morin E."/>
            <person name="Martinez A.T."/>
            <person name="Baldrian P."/>
            <person name="Stursova M."/>
            <person name="Martinez M.J."/>
            <person name="Novotny C."/>
            <person name="Magnuson J.K."/>
            <person name="Spatafora J.W."/>
            <person name="Maurice S."/>
            <person name="Pangilinan J."/>
            <person name="Andreopoulos W."/>
            <person name="LaButti K."/>
            <person name="Hundley H."/>
            <person name="Na H."/>
            <person name="Kuo A."/>
            <person name="Barry K."/>
            <person name="Lipzen A."/>
            <person name="Henrissat B."/>
            <person name="Riley R."/>
            <person name="Ahrendt S."/>
            <person name="Nagy L.G."/>
            <person name="Grigoriev I.V."/>
            <person name="Martin F."/>
            <person name="Rosso M.N."/>
        </authorList>
    </citation>
    <scope>NUCLEOTIDE SEQUENCE [LARGE SCALE GENOMIC DNA]</scope>
    <source>
        <strain evidence="3 4">CIRM-BRFM 1785</strain>
    </source>
</reference>
<feature type="region of interest" description="Disordered" evidence="1">
    <location>
        <begin position="285"/>
        <end position="312"/>
    </location>
</feature>
<feature type="region of interest" description="Disordered" evidence="1">
    <location>
        <begin position="416"/>
        <end position="446"/>
    </location>
</feature>
<dbReference type="GeneID" id="71999775"/>
<protein>
    <recommendedName>
        <fullName evidence="5">Transmembrane protein</fullName>
    </recommendedName>
</protein>
<feature type="compositionally biased region" description="Low complexity" evidence="1">
    <location>
        <begin position="416"/>
        <end position="443"/>
    </location>
</feature>
<keyword evidence="2" id="KW-0472">Membrane</keyword>
<organism evidence="3 4">
    <name type="scientific">Rhodofomes roseus</name>
    <dbReference type="NCBI Taxonomy" id="34475"/>
    <lineage>
        <taxon>Eukaryota</taxon>
        <taxon>Fungi</taxon>
        <taxon>Dikarya</taxon>
        <taxon>Basidiomycota</taxon>
        <taxon>Agaricomycotina</taxon>
        <taxon>Agaricomycetes</taxon>
        <taxon>Polyporales</taxon>
        <taxon>Rhodofomes</taxon>
    </lineage>
</organism>
<accession>A0ABQ8KM49</accession>
<dbReference type="PANTHER" id="PTHR16861:SF7">
    <property type="entry name" value="MEMBRANE ANCHOR OPY2 N-TERMINAL DOMAIN-CONTAINING PROTEIN"/>
    <property type="match status" value="1"/>
</dbReference>
<evidence type="ECO:0008006" key="5">
    <source>
        <dbReference type="Google" id="ProtNLM"/>
    </source>
</evidence>